<dbReference type="GO" id="GO:0005096">
    <property type="term" value="F:GTPase activator activity"/>
    <property type="evidence" value="ECO:0007669"/>
    <property type="project" value="UniProtKB-KW"/>
</dbReference>
<dbReference type="HAMAP" id="MF_01058">
    <property type="entry name" value="GAP_YihI"/>
    <property type="match status" value="1"/>
</dbReference>
<comment type="similarity">
    <text evidence="3">Belongs to the YihI family.</text>
</comment>
<feature type="compositionally biased region" description="Basic and acidic residues" evidence="4">
    <location>
        <begin position="21"/>
        <end position="30"/>
    </location>
</feature>
<evidence type="ECO:0000256" key="4">
    <source>
        <dbReference type="SAM" id="MobiDB-lite"/>
    </source>
</evidence>
<evidence type="ECO:0000256" key="1">
    <source>
        <dbReference type="ARBA" id="ARBA00022468"/>
    </source>
</evidence>
<keyword evidence="6" id="KW-1185">Reference proteome</keyword>
<evidence type="ECO:0000313" key="5">
    <source>
        <dbReference type="EMBL" id="AWH88968.1"/>
    </source>
</evidence>
<accession>A0A2Y9TYX7</accession>
<name>A0A2Y9TYX7_9GAMM</name>
<dbReference type="GO" id="GO:0042254">
    <property type="term" value="P:ribosome biogenesis"/>
    <property type="evidence" value="ECO:0007669"/>
    <property type="project" value="UniProtKB-KW"/>
</dbReference>
<feature type="region of interest" description="Disordered" evidence="4">
    <location>
        <begin position="1"/>
        <end position="76"/>
    </location>
</feature>
<dbReference type="OrthoDB" id="5677577at2"/>
<dbReference type="RefSeq" id="WP_108901024.1">
    <property type="nucleotide sequence ID" value="NZ_CP029185.2"/>
</dbReference>
<reference evidence="5 6" key="1">
    <citation type="journal article" date="2019" name="Int. J. Syst. Evol. Microbiol.">
        <title>Limnobaculum parvum gen. nov., sp. nov., isolated from a freshwater lake.</title>
        <authorList>
            <person name="Baek C."/>
            <person name="Shin S.K."/>
            <person name="Yi H."/>
        </authorList>
    </citation>
    <scope>NUCLEOTIDE SEQUENCE [LARGE SCALE GENOMIC DNA]</scope>
    <source>
        <strain evidence="5 6">HYN0051</strain>
    </source>
</reference>
<dbReference type="EMBL" id="CP029185">
    <property type="protein sequence ID" value="AWH88968.1"/>
    <property type="molecule type" value="Genomic_DNA"/>
</dbReference>
<keyword evidence="2 3" id="KW-0690">Ribosome biogenesis</keyword>
<dbReference type="InterPro" id="IPR007336">
    <property type="entry name" value="YihI"/>
</dbReference>
<feature type="compositionally biased region" description="Polar residues" evidence="4">
    <location>
        <begin position="1"/>
        <end position="10"/>
    </location>
</feature>
<feature type="compositionally biased region" description="Basic residues" evidence="4">
    <location>
        <begin position="31"/>
        <end position="40"/>
    </location>
</feature>
<dbReference type="AlphaFoldDB" id="A0A2Y9TYX7"/>
<evidence type="ECO:0000256" key="3">
    <source>
        <dbReference type="HAMAP-Rule" id="MF_01058"/>
    </source>
</evidence>
<feature type="compositionally biased region" description="Polar residues" evidence="4">
    <location>
        <begin position="48"/>
        <end position="60"/>
    </location>
</feature>
<comment type="subunit">
    <text evidence="3">Interacts with Der.</text>
</comment>
<evidence type="ECO:0000313" key="6">
    <source>
        <dbReference type="Proteomes" id="UP000244908"/>
    </source>
</evidence>
<sequence>MKQPQNTAKGNNKVAKVKRKSREEVDAEARARKRAKKRRGNSAGARTNVDSQSGKNQKSTGAFKDPRIGSKTPVPLIVEGNQSVVAKPKAPKPPKVASIPPEQELALLENDDRLNELLDAVDDGKKLSAEEQRYVDNTLDRIDELMSILGIDLGDDEDDLLDNEQEQKEDIVKLLKRNSPQE</sequence>
<organism evidence="5 6">
    <name type="scientific">Limnobaculum parvum</name>
    <dbReference type="NCBI Taxonomy" id="2172103"/>
    <lineage>
        <taxon>Bacteria</taxon>
        <taxon>Pseudomonadati</taxon>
        <taxon>Pseudomonadota</taxon>
        <taxon>Gammaproteobacteria</taxon>
        <taxon>Enterobacterales</taxon>
        <taxon>Budviciaceae</taxon>
        <taxon>Limnobaculum</taxon>
    </lineage>
</organism>
<comment type="function">
    <text evidence="3">A GTPase-activating protein (GAP) that modifies Der/EngA GTPase function. May play a role in ribosome biogenesis.</text>
</comment>
<dbReference type="NCBIfam" id="NF003560">
    <property type="entry name" value="PRK05244.1-1"/>
    <property type="match status" value="1"/>
</dbReference>
<dbReference type="KEGG" id="lpv:HYN51_10620"/>
<protein>
    <recommendedName>
        <fullName evidence="3">Der GTPase-activating protein YihI</fullName>
    </recommendedName>
</protein>
<gene>
    <name evidence="3" type="primary">yihI</name>
    <name evidence="5" type="ORF">HYN51_10620</name>
</gene>
<evidence type="ECO:0000256" key="2">
    <source>
        <dbReference type="ARBA" id="ARBA00022517"/>
    </source>
</evidence>
<dbReference type="Proteomes" id="UP000244908">
    <property type="component" value="Chromosome"/>
</dbReference>
<keyword evidence="1 3" id="KW-0343">GTPase activation</keyword>
<proteinExistence type="inferred from homology"/>
<dbReference type="Pfam" id="PF04220">
    <property type="entry name" value="YihI"/>
    <property type="match status" value="1"/>
</dbReference>